<dbReference type="CDD" id="cd01991">
    <property type="entry name" value="Asn_synthase_B_C"/>
    <property type="match status" value="1"/>
</dbReference>
<reference evidence="10" key="3">
    <citation type="submission" date="2025-09" db="UniProtKB">
        <authorList>
            <consortium name="Ensembl"/>
        </authorList>
    </citation>
    <scope>IDENTIFICATION</scope>
</reference>
<dbReference type="InterPro" id="IPR001962">
    <property type="entry name" value="Asn_synthase"/>
</dbReference>
<evidence type="ECO:0000256" key="3">
    <source>
        <dbReference type="ARBA" id="ARBA00021389"/>
    </source>
</evidence>
<dbReference type="InterPro" id="IPR033738">
    <property type="entry name" value="AsnB_N"/>
</dbReference>
<accession>A0A4W5LD91</accession>
<dbReference type="NCBIfam" id="TIGR01536">
    <property type="entry name" value="asn_synth_AEB"/>
    <property type="match status" value="1"/>
</dbReference>
<dbReference type="InterPro" id="IPR051786">
    <property type="entry name" value="ASN_synthetase/amidase"/>
</dbReference>
<dbReference type="GO" id="GO:0004066">
    <property type="term" value="F:asparagine synthase (glutamine-hydrolyzing) activity"/>
    <property type="evidence" value="ECO:0007669"/>
    <property type="project" value="InterPro"/>
</dbReference>
<comment type="similarity">
    <text evidence="2">Belongs to the asparagine synthetase family.</text>
</comment>
<evidence type="ECO:0000313" key="10">
    <source>
        <dbReference type="Ensembl" id="ENSHHUP00000023565.1"/>
    </source>
</evidence>
<evidence type="ECO:0000256" key="1">
    <source>
        <dbReference type="ARBA" id="ARBA00005187"/>
    </source>
</evidence>
<dbReference type="InterPro" id="IPR029055">
    <property type="entry name" value="Ntn_hydrolases_N"/>
</dbReference>
<dbReference type="GO" id="GO:0005524">
    <property type="term" value="F:ATP binding"/>
    <property type="evidence" value="ECO:0007669"/>
    <property type="project" value="UniProtKB-KW"/>
</dbReference>
<reference evidence="11" key="1">
    <citation type="submission" date="2018-06" db="EMBL/GenBank/DDBJ databases">
        <title>Genome assembly of Danube salmon.</title>
        <authorList>
            <person name="Macqueen D.J."/>
            <person name="Gundappa M.K."/>
        </authorList>
    </citation>
    <scope>NUCLEOTIDE SEQUENCE [LARGE SCALE GENOMIC DNA]</scope>
</reference>
<keyword evidence="7" id="KW-0315">Glutamine amidotransferase</keyword>
<dbReference type="SUPFAM" id="SSF56235">
    <property type="entry name" value="N-terminal nucleophile aminohydrolases (Ntn hydrolases)"/>
    <property type="match status" value="1"/>
</dbReference>
<dbReference type="UniPathway" id="UPA00134">
    <property type="reaction ID" value="UER00195"/>
</dbReference>
<dbReference type="GO" id="GO:0070981">
    <property type="term" value="P:L-asparagine biosynthetic process"/>
    <property type="evidence" value="ECO:0007669"/>
    <property type="project" value="UniProtKB-UniPathway"/>
</dbReference>
<dbReference type="GeneTree" id="ENSGT00940000171863"/>
<keyword evidence="6" id="KW-0061">Asparagine biosynthesis</keyword>
<dbReference type="Pfam" id="PF13537">
    <property type="entry name" value="GATase_7"/>
    <property type="match status" value="1"/>
</dbReference>
<dbReference type="Ensembl" id="ENSHHUT00000024455.1">
    <property type="protein sequence ID" value="ENSHHUP00000023565.1"/>
    <property type="gene ID" value="ENSHHUG00000014790.1"/>
</dbReference>
<dbReference type="CDD" id="cd00712">
    <property type="entry name" value="AsnB"/>
    <property type="match status" value="1"/>
</dbReference>
<evidence type="ECO:0000256" key="2">
    <source>
        <dbReference type="ARBA" id="ARBA00005752"/>
    </source>
</evidence>
<proteinExistence type="inferred from homology"/>
<dbReference type="Proteomes" id="UP000314982">
    <property type="component" value="Unassembled WGS sequence"/>
</dbReference>
<keyword evidence="11" id="KW-1185">Reference proteome</keyword>
<keyword evidence="4" id="KW-0547">Nucleotide-binding</keyword>
<dbReference type="PANTHER" id="PTHR43284">
    <property type="entry name" value="ASPARAGINE SYNTHETASE (GLUTAMINE-HYDROLYZING)"/>
    <property type="match status" value="1"/>
</dbReference>
<dbReference type="InterPro" id="IPR014729">
    <property type="entry name" value="Rossmann-like_a/b/a_fold"/>
</dbReference>
<dbReference type="STRING" id="62062.ENSHHUP00000023565"/>
<evidence type="ECO:0000259" key="9">
    <source>
        <dbReference type="PROSITE" id="PS51278"/>
    </source>
</evidence>
<sequence length="404" mass="47238">MCGISGIINKNGTKVDKEEIQGINDLIAHRGPDDEGFYFEQNFAFGHRRLSILDLSSDGHQPMHYLHKYVISYNGEVYNYIEIKEELINSGYIFHSHTDTEVILASYDKWGEECVNRFNGMWAFAIYDKEKEIIFCSRDRFGVKPFYYTQVRDKFVFGSEIKQLLEFYEDRYTFFENILKLEQSHNLIYNLKTNSFKIKRYFDIEFDKELNNLNEIESIEYIKNNLENAIELRLRSDVKVGTCLSGGLDSSSIAAIAAKKYFKKTNERFIAIHAKSIEEKTDESKYAREVAEYCNLDMIEIEPNLEDIKENIEEVVYTQEEPFGSPSIIMQYFVMKKAKEIGCTVLLDGQGGDETLLGYERYYPAYLLSLNLWDMIKGFFNSSKNSKLTLKQLIQYFNGWTYIS</sequence>
<evidence type="ECO:0000256" key="8">
    <source>
        <dbReference type="ARBA" id="ARBA00030234"/>
    </source>
</evidence>
<comment type="pathway">
    <text evidence="1">Amino-acid biosynthesis; L-asparagine biosynthesis; L-asparagine from L-aspartate (L-Gln route): step 1/1.</text>
</comment>
<evidence type="ECO:0000256" key="4">
    <source>
        <dbReference type="ARBA" id="ARBA00022741"/>
    </source>
</evidence>
<dbReference type="InterPro" id="IPR006426">
    <property type="entry name" value="Asn_synth_AEB"/>
</dbReference>
<dbReference type="PANTHER" id="PTHR43284:SF1">
    <property type="entry name" value="ASPARAGINE SYNTHETASE"/>
    <property type="match status" value="1"/>
</dbReference>
<feature type="domain" description="Glutamine amidotransferase type-2" evidence="9">
    <location>
        <begin position="2"/>
        <end position="192"/>
    </location>
</feature>
<protein>
    <recommendedName>
        <fullName evidence="3">Asparagine synthetase [glutamine-hydrolyzing]</fullName>
    </recommendedName>
    <alternativeName>
        <fullName evidence="8">Glutamine-dependent asparagine synthetase</fullName>
    </alternativeName>
</protein>
<keyword evidence="5" id="KW-0067">ATP-binding</keyword>
<dbReference type="AlphaFoldDB" id="A0A4W5LD91"/>
<dbReference type="PROSITE" id="PS51278">
    <property type="entry name" value="GATASE_TYPE_2"/>
    <property type="match status" value="1"/>
</dbReference>
<evidence type="ECO:0000256" key="7">
    <source>
        <dbReference type="ARBA" id="ARBA00022962"/>
    </source>
</evidence>
<reference evidence="10" key="2">
    <citation type="submission" date="2025-08" db="UniProtKB">
        <authorList>
            <consortium name="Ensembl"/>
        </authorList>
    </citation>
    <scope>IDENTIFICATION</scope>
</reference>
<dbReference type="InterPro" id="IPR017932">
    <property type="entry name" value="GATase_2_dom"/>
</dbReference>
<dbReference type="Pfam" id="PF00733">
    <property type="entry name" value="Asn_synthase"/>
    <property type="match status" value="1"/>
</dbReference>
<dbReference type="SUPFAM" id="SSF52402">
    <property type="entry name" value="Adenine nucleotide alpha hydrolases-like"/>
    <property type="match status" value="1"/>
</dbReference>
<evidence type="ECO:0000313" key="11">
    <source>
        <dbReference type="Proteomes" id="UP000314982"/>
    </source>
</evidence>
<evidence type="ECO:0000256" key="5">
    <source>
        <dbReference type="ARBA" id="ARBA00022840"/>
    </source>
</evidence>
<organism evidence="10 11">
    <name type="scientific">Hucho hucho</name>
    <name type="common">huchen</name>
    <dbReference type="NCBI Taxonomy" id="62062"/>
    <lineage>
        <taxon>Eukaryota</taxon>
        <taxon>Metazoa</taxon>
        <taxon>Chordata</taxon>
        <taxon>Craniata</taxon>
        <taxon>Vertebrata</taxon>
        <taxon>Euteleostomi</taxon>
        <taxon>Actinopterygii</taxon>
        <taxon>Neopterygii</taxon>
        <taxon>Teleostei</taxon>
        <taxon>Protacanthopterygii</taxon>
        <taxon>Salmoniformes</taxon>
        <taxon>Salmonidae</taxon>
        <taxon>Salmoninae</taxon>
        <taxon>Hucho</taxon>
    </lineage>
</organism>
<keyword evidence="6" id="KW-0028">Amino-acid biosynthesis</keyword>
<dbReference type="Gene3D" id="3.40.50.620">
    <property type="entry name" value="HUPs"/>
    <property type="match status" value="1"/>
</dbReference>
<evidence type="ECO:0000256" key="6">
    <source>
        <dbReference type="ARBA" id="ARBA00022888"/>
    </source>
</evidence>
<name>A0A4W5LD91_9TELE</name>
<dbReference type="GO" id="GO:0005829">
    <property type="term" value="C:cytosol"/>
    <property type="evidence" value="ECO:0007669"/>
    <property type="project" value="TreeGrafter"/>
</dbReference>
<dbReference type="Gene3D" id="3.60.20.10">
    <property type="entry name" value="Glutamine Phosphoribosylpyrophosphate, subunit 1, domain 1"/>
    <property type="match status" value="1"/>
</dbReference>